<evidence type="ECO:0000313" key="4">
    <source>
        <dbReference type="Proteomes" id="UP000318313"/>
    </source>
</evidence>
<keyword evidence="4" id="KW-1185">Reference proteome</keyword>
<gene>
    <name evidence="3" type="ORF">Enr17x_38110</name>
</gene>
<dbReference type="InterPro" id="IPR016024">
    <property type="entry name" value="ARM-type_fold"/>
</dbReference>
<dbReference type="Proteomes" id="UP000318313">
    <property type="component" value="Chromosome"/>
</dbReference>
<dbReference type="RefSeq" id="WP_198000656.1">
    <property type="nucleotide sequence ID" value="NZ_CP037452.1"/>
</dbReference>
<dbReference type="InterPro" id="IPR004155">
    <property type="entry name" value="PBS_lyase_HEAT"/>
</dbReference>
<evidence type="ECO:0000313" key="3">
    <source>
        <dbReference type="EMBL" id="QDV51753.1"/>
    </source>
</evidence>
<dbReference type="AlphaFoldDB" id="A0A518IF77"/>
<dbReference type="Gene3D" id="1.25.10.10">
    <property type="entry name" value="Leucine-rich Repeat Variant"/>
    <property type="match status" value="4"/>
</dbReference>
<reference evidence="3 4" key="1">
    <citation type="submission" date="2019-03" db="EMBL/GenBank/DDBJ databases">
        <title>Deep-cultivation of Planctomycetes and their phenomic and genomic characterization uncovers novel biology.</title>
        <authorList>
            <person name="Wiegand S."/>
            <person name="Jogler M."/>
            <person name="Boedeker C."/>
            <person name="Pinto D."/>
            <person name="Vollmers J."/>
            <person name="Rivas-Marin E."/>
            <person name="Kohn T."/>
            <person name="Peeters S.H."/>
            <person name="Heuer A."/>
            <person name="Rast P."/>
            <person name="Oberbeckmann S."/>
            <person name="Bunk B."/>
            <person name="Jeske O."/>
            <person name="Meyerdierks A."/>
            <person name="Storesund J.E."/>
            <person name="Kallscheuer N."/>
            <person name="Luecker S."/>
            <person name="Lage O.M."/>
            <person name="Pohl T."/>
            <person name="Merkel B.J."/>
            <person name="Hornburger P."/>
            <person name="Mueller R.-W."/>
            <person name="Bruemmer F."/>
            <person name="Labrenz M."/>
            <person name="Spormann A.M."/>
            <person name="Op den Camp H."/>
            <person name="Overmann J."/>
            <person name="Amann R."/>
            <person name="Jetten M.S.M."/>
            <person name="Mascher T."/>
            <person name="Medema M.H."/>
            <person name="Devos D.P."/>
            <person name="Kaster A.-K."/>
            <person name="Ovreas L."/>
            <person name="Rohde M."/>
            <person name="Galperin M.Y."/>
            <person name="Jogler C."/>
        </authorList>
    </citation>
    <scope>NUCLEOTIDE SEQUENCE [LARGE SCALE GENOMIC DNA]</scope>
    <source>
        <strain evidence="3 4">Enr17</strain>
    </source>
</reference>
<dbReference type="PANTHER" id="PTHR12697">
    <property type="entry name" value="PBS LYASE HEAT-LIKE PROTEIN"/>
    <property type="match status" value="1"/>
</dbReference>
<dbReference type="EMBL" id="CP037452">
    <property type="protein sequence ID" value="QDV51753.1"/>
    <property type="molecule type" value="Genomic_DNA"/>
</dbReference>
<dbReference type="Pfam" id="PF03130">
    <property type="entry name" value="HEAT_PBS"/>
    <property type="match status" value="2"/>
</dbReference>
<dbReference type="Pfam" id="PF13646">
    <property type="entry name" value="HEAT_2"/>
    <property type="match status" value="2"/>
</dbReference>
<protein>
    <submittedName>
        <fullName evidence="3">HEAT repeat protein</fullName>
    </submittedName>
</protein>
<feature type="signal peptide" evidence="2">
    <location>
        <begin position="1"/>
        <end position="25"/>
    </location>
</feature>
<sequence precursor="true">MVRMSGSCCLFFCICFIASTTDALADDVNKLVALLQSDKPEVRYDAACSLKKIGAKAEPAIKPLIAALNDSGAPTEFDIQYFGPRVRDAASDALVRIGRAAVPALIEALSHKNKSTREMAARTLGELGPLAKNSFAALTRTLDDPEHWVQMNVVRAMVKVGVEPKVVVPILEKKFYRSQKTDFIRAEILESFYAADPQGTLVIPILVEGLKDSNGDVMAAAARTLEKFGPKGLLAVNELTKALPTTKVRWDSYADVGFTVPVRIDVVRALAGIGPDAVVAVPSLIRLMEKDKNERTRIWSSAALVRITPDKPSAKRGFTLLLQILQGKQGYQEEAAEALGTIGNEAAIKALIDALQVPDESEFGSFRQAVASALGEIGPPAKAAVPALRAVLLEKREWHFGVRRESAIALGKIGAASKPAIPDLISLSNSDDEYLRDVAAEAIEKIKKQSDGSDASDGVESKPSNKK</sequence>
<accession>A0A518IF77</accession>
<evidence type="ECO:0000256" key="1">
    <source>
        <dbReference type="SAM" id="MobiDB-lite"/>
    </source>
</evidence>
<dbReference type="SMART" id="SM00567">
    <property type="entry name" value="EZ_HEAT"/>
    <property type="match status" value="8"/>
</dbReference>
<proteinExistence type="predicted"/>
<dbReference type="SUPFAM" id="SSF48371">
    <property type="entry name" value="ARM repeat"/>
    <property type="match status" value="1"/>
</dbReference>
<feature type="region of interest" description="Disordered" evidence="1">
    <location>
        <begin position="446"/>
        <end position="467"/>
    </location>
</feature>
<evidence type="ECO:0000256" key="2">
    <source>
        <dbReference type="SAM" id="SignalP"/>
    </source>
</evidence>
<dbReference type="GO" id="GO:0016491">
    <property type="term" value="F:oxidoreductase activity"/>
    <property type="evidence" value="ECO:0007669"/>
    <property type="project" value="TreeGrafter"/>
</dbReference>
<feature type="chain" id="PRO_5021838840" evidence="2">
    <location>
        <begin position="26"/>
        <end position="467"/>
    </location>
</feature>
<dbReference type="PANTHER" id="PTHR12697:SF5">
    <property type="entry name" value="DEOXYHYPUSINE HYDROXYLASE"/>
    <property type="match status" value="1"/>
</dbReference>
<name>A0A518IF77_9PLAN</name>
<dbReference type="InterPro" id="IPR011989">
    <property type="entry name" value="ARM-like"/>
</dbReference>
<keyword evidence="2" id="KW-0732">Signal</keyword>
<dbReference type="KEGG" id="gfm:Enr17x_38110"/>
<organism evidence="3 4">
    <name type="scientific">Gimesia fumaroli</name>
    <dbReference type="NCBI Taxonomy" id="2527976"/>
    <lineage>
        <taxon>Bacteria</taxon>
        <taxon>Pseudomonadati</taxon>
        <taxon>Planctomycetota</taxon>
        <taxon>Planctomycetia</taxon>
        <taxon>Planctomycetales</taxon>
        <taxon>Planctomycetaceae</taxon>
        <taxon>Gimesia</taxon>
    </lineage>
</organism>